<dbReference type="PANTHER" id="PTHR10210:SF41">
    <property type="entry name" value="RIBOSE-PHOSPHATE PYROPHOSPHOKINASE 1, CHLOROPLASTIC"/>
    <property type="match status" value="1"/>
</dbReference>
<accession>X1QL70</accession>
<name>X1QL70_9ZZZZ</name>
<dbReference type="GO" id="GO:0005737">
    <property type="term" value="C:cytoplasm"/>
    <property type="evidence" value="ECO:0007669"/>
    <property type="project" value="TreeGrafter"/>
</dbReference>
<dbReference type="EMBL" id="BARV01036596">
    <property type="protein sequence ID" value="GAI55536.1"/>
    <property type="molecule type" value="Genomic_DNA"/>
</dbReference>
<dbReference type="InterPro" id="IPR000842">
    <property type="entry name" value="PRib_PP_synth_CS"/>
</dbReference>
<evidence type="ECO:0008006" key="4">
    <source>
        <dbReference type="Google" id="ProtNLM"/>
    </source>
</evidence>
<protein>
    <recommendedName>
        <fullName evidence="4">Ribose-phosphate diphosphokinase</fullName>
    </recommendedName>
</protein>
<dbReference type="GO" id="GO:0000287">
    <property type="term" value="F:magnesium ion binding"/>
    <property type="evidence" value="ECO:0007669"/>
    <property type="project" value="InterPro"/>
</dbReference>
<organism evidence="3">
    <name type="scientific">marine sediment metagenome</name>
    <dbReference type="NCBI Taxonomy" id="412755"/>
    <lineage>
        <taxon>unclassified sequences</taxon>
        <taxon>metagenomes</taxon>
        <taxon>ecological metagenomes</taxon>
    </lineage>
</organism>
<dbReference type="PROSITE" id="PS00114">
    <property type="entry name" value="PRPP_SYNTHASE"/>
    <property type="match status" value="1"/>
</dbReference>
<comment type="caution">
    <text evidence="3">The sequence shown here is derived from an EMBL/GenBank/DDBJ whole genome shotgun (WGS) entry which is preliminary data.</text>
</comment>
<sequence length="60" mass="6582">MPITARLVADLITTAGANRVLAVDLHAPQIQGFFTIPVDELTTLSILNQYFKEKALDNLV</sequence>
<feature type="non-terminal residue" evidence="3">
    <location>
        <position position="60"/>
    </location>
</feature>
<dbReference type="GO" id="GO:0006164">
    <property type="term" value="P:purine nucleotide biosynthetic process"/>
    <property type="evidence" value="ECO:0007669"/>
    <property type="project" value="TreeGrafter"/>
</dbReference>
<dbReference type="Gene3D" id="3.40.50.2020">
    <property type="match status" value="2"/>
</dbReference>
<dbReference type="InterPro" id="IPR005946">
    <property type="entry name" value="Rib-P_diPkinase"/>
</dbReference>
<keyword evidence="1" id="KW-0545">Nucleotide biosynthesis</keyword>
<dbReference type="FunFam" id="3.40.50.2020:FF:000014">
    <property type="entry name" value="Ribose-phosphate pyrophosphokinase 1"/>
    <property type="match status" value="1"/>
</dbReference>
<evidence type="ECO:0000313" key="3">
    <source>
        <dbReference type="EMBL" id="GAI55536.1"/>
    </source>
</evidence>
<dbReference type="GO" id="GO:0004749">
    <property type="term" value="F:ribose phosphate diphosphokinase activity"/>
    <property type="evidence" value="ECO:0007669"/>
    <property type="project" value="InterPro"/>
</dbReference>
<proteinExistence type="predicted"/>
<dbReference type="GO" id="GO:0009156">
    <property type="term" value="P:ribonucleoside monophosphate biosynthetic process"/>
    <property type="evidence" value="ECO:0007669"/>
    <property type="project" value="InterPro"/>
</dbReference>
<reference evidence="3" key="1">
    <citation type="journal article" date="2014" name="Front. Microbiol.">
        <title>High frequency of phylogenetically diverse reductive dehalogenase-homologous genes in deep subseafloor sedimentary metagenomes.</title>
        <authorList>
            <person name="Kawai M."/>
            <person name="Futagami T."/>
            <person name="Toyoda A."/>
            <person name="Takaki Y."/>
            <person name="Nishi S."/>
            <person name="Hori S."/>
            <person name="Arai W."/>
            <person name="Tsubouchi T."/>
            <person name="Morono Y."/>
            <person name="Uchiyama I."/>
            <person name="Ito T."/>
            <person name="Fujiyama A."/>
            <person name="Inagaki F."/>
            <person name="Takami H."/>
        </authorList>
    </citation>
    <scope>NUCLEOTIDE SEQUENCE</scope>
    <source>
        <strain evidence="3">Expedition CK06-06</strain>
    </source>
</reference>
<dbReference type="GO" id="GO:0006015">
    <property type="term" value="P:5-phosphoribose 1-diphosphate biosynthetic process"/>
    <property type="evidence" value="ECO:0007669"/>
    <property type="project" value="TreeGrafter"/>
</dbReference>
<evidence type="ECO:0000256" key="2">
    <source>
        <dbReference type="ARBA" id="ARBA00022842"/>
    </source>
</evidence>
<gene>
    <name evidence="3" type="ORF">S06H3_56827</name>
</gene>
<dbReference type="GO" id="GO:0002189">
    <property type="term" value="C:ribose phosphate diphosphokinase complex"/>
    <property type="evidence" value="ECO:0007669"/>
    <property type="project" value="TreeGrafter"/>
</dbReference>
<dbReference type="PANTHER" id="PTHR10210">
    <property type="entry name" value="RIBOSE-PHOSPHATE DIPHOSPHOKINASE FAMILY MEMBER"/>
    <property type="match status" value="1"/>
</dbReference>
<dbReference type="AlphaFoldDB" id="X1QL70"/>
<dbReference type="SUPFAM" id="SSF53271">
    <property type="entry name" value="PRTase-like"/>
    <property type="match status" value="1"/>
</dbReference>
<dbReference type="InterPro" id="IPR029057">
    <property type="entry name" value="PRTase-like"/>
</dbReference>
<keyword evidence="2" id="KW-0460">Magnesium</keyword>
<evidence type="ECO:0000256" key="1">
    <source>
        <dbReference type="ARBA" id="ARBA00022727"/>
    </source>
</evidence>